<protein>
    <submittedName>
        <fullName evidence="1">Uncharacterized protein</fullName>
    </submittedName>
</protein>
<reference evidence="2" key="1">
    <citation type="journal article" date="2022" name="Mol. Ecol. Resour.">
        <title>The genomes of chicory, endive, great burdock and yacon provide insights into Asteraceae palaeo-polyploidization history and plant inulin production.</title>
        <authorList>
            <person name="Fan W."/>
            <person name="Wang S."/>
            <person name="Wang H."/>
            <person name="Wang A."/>
            <person name="Jiang F."/>
            <person name="Liu H."/>
            <person name="Zhao H."/>
            <person name="Xu D."/>
            <person name="Zhang Y."/>
        </authorList>
    </citation>
    <scope>NUCLEOTIDE SEQUENCE [LARGE SCALE GENOMIC DNA]</scope>
    <source>
        <strain evidence="2">cv. Yunnan</strain>
    </source>
</reference>
<organism evidence="1 2">
    <name type="scientific">Smallanthus sonchifolius</name>
    <dbReference type="NCBI Taxonomy" id="185202"/>
    <lineage>
        <taxon>Eukaryota</taxon>
        <taxon>Viridiplantae</taxon>
        <taxon>Streptophyta</taxon>
        <taxon>Embryophyta</taxon>
        <taxon>Tracheophyta</taxon>
        <taxon>Spermatophyta</taxon>
        <taxon>Magnoliopsida</taxon>
        <taxon>eudicotyledons</taxon>
        <taxon>Gunneridae</taxon>
        <taxon>Pentapetalae</taxon>
        <taxon>asterids</taxon>
        <taxon>campanulids</taxon>
        <taxon>Asterales</taxon>
        <taxon>Asteraceae</taxon>
        <taxon>Asteroideae</taxon>
        <taxon>Heliantheae alliance</taxon>
        <taxon>Millerieae</taxon>
        <taxon>Smallanthus</taxon>
    </lineage>
</organism>
<evidence type="ECO:0000313" key="2">
    <source>
        <dbReference type="Proteomes" id="UP001056120"/>
    </source>
</evidence>
<keyword evidence="2" id="KW-1185">Reference proteome</keyword>
<reference evidence="1 2" key="2">
    <citation type="journal article" date="2022" name="Mol. Ecol. Resour.">
        <title>The genomes of chicory, endive, great burdock and yacon provide insights into Asteraceae paleo-polyploidization history and plant inulin production.</title>
        <authorList>
            <person name="Fan W."/>
            <person name="Wang S."/>
            <person name="Wang H."/>
            <person name="Wang A."/>
            <person name="Jiang F."/>
            <person name="Liu H."/>
            <person name="Zhao H."/>
            <person name="Xu D."/>
            <person name="Zhang Y."/>
        </authorList>
    </citation>
    <scope>NUCLEOTIDE SEQUENCE [LARGE SCALE GENOMIC DNA]</scope>
    <source>
        <strain evidence="2">cv. Yunnan</strain>
        <tissue evidence="1">Leaves</tissue>
    </source>
</reference>
<name>A0ACB9HXC9_9ASTR</name>
<accession>A0ACB9HXC9</accession>
<proteinExistence type="predicted"/>
<comment type="caution">
    <text evidence="1">The sequence shown here is derived from an EMBL/GenBank/DDBJ whole genome shotgun (WGS) entry which is preliminary data.</text>
</comment>
<dbReference type="Proteomes" id="UP001056120">
    <property type="component" value="Linkage Group LG10"/>
</dbReference>
<evidence type="ECO:0000313" key="1">
    <source>
        <dbReference type="EMBL" id="KAI3800618.1"/>
    </source>
</evidence>
<dbReference type="EMBL" id="CM042027">
    <property type="protein sequence ID" value="KAI3800618.1"/>
    <property type="molecule type" value="Genomic_DNA"/>
</dbReference>
<sequence>MQSTSCSIVILQPASSEEKTLVKKFLHALPKKFIHMVASIEQLVDLKTVGFDNVLGRLIAYEERVNQEDKQPNKGEQLLFTFEEWEARRKHNKGYGRSKGAAEPSNRGRGRGKIIGGGHSKEKEQGEKRDLSKIKCFRCDGMGHYSSDCPTRKKNEESNLSQADEHATGSGKGPVLYMITHVDESKDVVFLNEERVDPRVYESSPCEDNTWFLDNGTSNHMTGNQEWFSNLDSQITEKVKFGDGSCVEIKGRGKIVLEGKSGEQRTLEDVYFIPSLKNNIISVGHMALLFQVKQILMLSLRSCLQSRRQCRTPSSSALQAPLLGFEVLLR</sequence>
<gene>
    <name evidence="1" type="ORF">L1987_28711</name>
</gene>